<name>A0A1X0QJS8_9MICR</name>
<evidence type="ECO:0000313" key="1">
    <source>
        <dbReference type="EMBL" id="ORE00003.1"/>
    </source>
</evidence>
<dbReference type="EMBL" id="LTAI01000079">
    <property type="protein sequence ID" value="ORE00003.1"/>
    <property type="molecule type" value="Genomic_DNA"/>
</dbReference>
<dbReference type="AlphaFoldDB" id="A0A1X0QJS8"/>
<gene>
    <name evidence="1" type="ORF">A0H76_2514</name>
</gene>
<protein>
    <submittedName>
        <fullName evidence="1">Uncharacterized protein</fullName>
    </submittedName>
</protein>
<dbReference type="VEuPathDB" id="MicrosporidiaDB:A0H76_2514"/>
<reference evidence="1 2" key="1">
    <citation type="journal article" date="2017" name="Environ. Microbiol.">
        <title>Decay of the glycolytic pathway and adaptation to intranuclear parasitism within Enterocytozoonidae microsporidia.</title>
        <authorList>
            <person name="Wiredu Boakye D."/>
            <person name="Jaroenlak P."/>
            <person name="Prachumwat A."/>
            <person name="Williams T.A."/>
            <person name="Bateman K.S."/>
            <person name="Itsathitphaisarn O."/>
            <person name="Sritunyalucksana K."/>
            <person name="Paszkiewicz K.H."/>
            <person name="Moore K.A."/>
            <person name="Stentiford G.D."/>
            <person name="Williams B.A."/>
        </authorList>
    </citation>
    <scope>NUCLEOTIDE SEQUENCE [LARGE SCALE GENOMIC DNA]</scope>
    <source>
        <strain evidence="2">canceri</strain>
    </source>
</reference>
<evidence type="ECO:0000313" key="2">
    <source>
        <dbReference type="Proteomes" id="UP000192501"/>
    </source>
</evidence>
<accession>A0A1X0QJS8</accession>
<sequence>MFSFKKYPALFLNTTVYPEIYYEIFRIKHNQLINDYKKILLMRVRQEYKYKGVFNSCIKK</sequence>
<comment type="caution">
    <text evidence="1">The sequence shown here is derived from an EMBL/GenBank/DDBJ whole genome shotgun (WGS) entry which is preliminary data.</text>
</comment>
<proteinExistence type="predicted"/>
<organism evidence="1 2">
    <name type="scientific">Hepatospora eriocheir</name>
    <dbReference type="NCBI Taxonomy" id="1081669"/>
    <lineage>
        <taxon>Eukaryota</taxon>
        <taxon>Fungi</taxon>
        <taxon>Fungi incertae sedis</taxon>
        <taxon>Microsporidia</taxon>
        <taxon>Hepatosporidae</taxon>
        <taxon>Hepatospora</taxon>
    </lineage>
</organism>
<dbReference type="Proteomes" id="UP000192501">
    <property type="component" value="Unassembled WGS sequence"/>
</dbReference>